<feature type="region of interest" description="Disordered" evidence="1">
    <location>
        <begin position="208"/>
        <end position="227"/>
    </location>
</feature>
<reference key="2">
    <citation type="submission" date="2011-02" db="EMBL/GenBank/DDBJ databases">
        <title>Genome sequence of Microbacterium testaceum StLB037.</title>
        <authorList>
            <person name="Morohoshi T."/>
            <person name="Wang W.Z."/>
            <person name="Someya N."/>
            <person name="Ikeda T."/>
        </authorList>
    </citation>
    <scope>NUCLEOTIDE SEQUENCE</scope>
    <source>
        <strain>StLB037</strain>
    </source>
</reference>
<reference evidence="2 3" key="1">
    <citation type="journal article" date="2011" name="J. Bacteriol.">
        <title>Genome sequence of Microbacterium testaceum StLB037, an N-acylhomoserine lactone-degrading bacterium isolated from potato leaves.</title>
        <authorList>
            <person name="Morohoshi T."/>
            <person name="Wang W.-Z."/>
            <person name="Someya N."/>
            <person name="Ikeda T."/>
        </authorList>
    </citation>
    <scope>NUCLEOTIDE SEQUENCE [LARGE SCALE GENOMIC DNA]</scope>
    <source>
        <strain evidence="2 3">StLB037</strain>
    </source>
</reference>
<evidence type="ECO:0000313" key="3">
    <source>
        <dbReference type="Proteomes" id="UP000008975"/>
    </source>
</evidence>
<name>E8N7E3_MICTS</name>
<evidence type="ECO:0000256" key="1">
    <source>
        <dbReference type="SAM" id="MobiDB-lite"/>
    </source>
</evidence>
<organism evidence="2 3">
    <name type="scientific">Microbacterium testaceum (strain StLB037)</name>
    <dbReference type="NCBI Taxonomy" id="979556"/>
    <lineage>
        <taxon>Bacteria</taxon>
        <taxon>Bacillati</taxon>
        <taxon>Actinomycetota</taxon>
        <taxon>Actinomycetes</taxon>
        <taxon>Micrococcales</taxon>
        <taxon>Microbacteriaceae</taxon>
        <taxon>Microbacterium</taxon>
    </lineage>
</organism>
<dbReference type="KEGG" id="mts:MTES_0012"/>
<dbReference type="STRING" id="979556.MTES_0012"/>
<dbReference type="Proteomes" id="UP000008975">
    <property type="component" value="Chromosome"/>
</dbReference>
<accession>E8N7E3</accession>
<dbReference type="AlphaFoldDB" id="E8N7E3"/>
<feature type="region of interest" description="Disordered" evidence="1">
    <location>
        <begin position="1"/>
        <end position="20"/>
    </location>
</feature>
<proteinExistence type="predicted"/>
<protein>
    <submittedName>
        <fullName evidence="2">Uncharacterized protein conserved in bacteria</fullName>
    </submittedName>
</protein>
<dbReference type="EMBL" id="AP012052">
    <property type="protein sequence ID" value="BAJ72976.1"/>
    <property type="molecule type" value="Genomic_DNA"/>
</dbReference>
<evidence type="ECO:0000313" key="2">
    <source>
        <dbReference type="EMBL" id="BAJ72976.1"/>
    </source>
</evidence>
<dbReference type="HOGENOM" id="CLU_1218642_0_0_11"/>
<gene>
    <name evidence="2" type="ordered locus">MTES_0012</name>
</gene>
<feature type="region of interest" description="Disordered" evidence="1">
    <location>
        <begin position="49"/>
        <end position="68"/>
    </location>
</feature>
<sequence length="227" mass="23366">MEETDTSDTRTTGVEDGAGVRVGSGFEDGVCFGEAFGVGEAGAVVERGGVPDGEGTVGDRLEPSTGWASGAGSANVAVAGGKVRAAAVRPPVARTTTAATEVAATAAAGDENRNQVRDLVARATTPVTRTTRAAAPRRGQSTRRTGKTITPATTQIHTGTRRFRLAVGVSGELRCRPLSPIWSDQAVPFHQRQRRPSVGSGYHPGCGALIVSPPTDPRALARAVRAQ</sequence>